<dbReference type="GO" id="GO:0003677">
    <property type="term" value="F:DNA binding"/>
    <property type="evidence" value="ECO:0007669"/>
    <property type="project" value="InterPro"/>
</dbReference>
<dbReference type="InterPro" id="IPR032710">
    <property type="entry name" value="NTF2-like_dom_sf"/>
</dbReference>
<keyword evidence="4" id="KW-0731">Sigma factor</keyword>
<feature type="domain" description="SnoaL-like" evidence="8">
    <location>
        <begin position="177"/>
        <end position="254"/>
    </location>
</feature>
<dbReference type="GO" id="GO:0016987">
    <property type="term" value="F:sigma factor activity"/>
    <property type="evidence" value="ECO:0007669"/>
    <property type="project" value="UniProtKB-KW"/>
</dbReference>
<dbReference type="InterPro" id="IPR007627">
    <property type="entry name" value="RNA_pol_sigma70_r2"/>
</dbReference>
<dbReference type="PANTHER" id="PTHR30173">
    <property type="entry name" value="SIGMA 19 FACTOR"/>
    <property type="match status" value="1"/>
</dbReference>
<comment type="similarity">
    <text evidence="1">Belongs to the sigma-70 factor family. ECF subfamily.</text>
</comment>
<evidence type="ECO:0000256" key="4">
    <source>
        <dbReference type="ARBA" id="ARBA00023082"/>
    </source>
</evidence>
<dbReference type="SUPFAM" id="SSF88659">
    <property type="entry name" value="Sigma3 and sigma4 domains of RNA polymerase sigma factors"/>
    <property type="match status" value="1"/>
</dbReference>
<reference evidence="9 10" key="1">
    <citation type="submission" date="2019-07" db="EMBL/GenBank/DDBJ databases">
        <authorList>
            <person name="Zhu P."/>
        </authorList>
    </citation>
    <scope>NUCLEOTIDE SEQUENCE [LARGE SCALE GENOMIC DNA]</scope>
    <source>
        <strain evidence="9 10">SSL-25</strain>
    </source>
</reference>
<dbReference type="KEGG" id="sqz:FQU76_16530"/>
<dbReference type="InterPro" id="IPR013324">
    <property type="entry name" value="RNA_pol_sigma_r3/r4-like"/>
</dbReference>
<dbReference type="Proteomes" id="UP000320580">
    <property type="component" value="Chromosome"/>
</dbReference>
<dbReference type="InterPro" id="IPR037401">
    <property type="entry name" value="SnoaL-like"/>
</dbReference>
<evidence type="ECO:0000256" key="3">
    <source>
        <dbReference type="ARBA" id="ARBA00023015"/>
    </source>
</evidence>
<feature type="domain" description="RNA polymerase sigma factor 70 region 4 type 2" evidence="7">
    <location>
        <begin position="112"/>
        <end position="162"/>
    </location>
</feature>
<dbReference type="Gene3D" id="1.10.1740.10">
    <property type="match status" value="1"/>
</dbReference>
<evidence type="ECO:0000259" key="7">
    <source>
        <dbReference type="Pfam" id="PF08281"/>
    </source>
</evidence>
<protein>
    <submittedName>
        <fullName evidence="9">Sigma-70 family RNA polymerase sigma factor</fullName>
    </submittedName>
</protein>
<evidence type="ECO:0000259" key="8">
    <source>
        <dbReference type="Pfam" id="PF13474"/>
    </source>
</evidence>
<evidence type="ECO:0000313" key="10">
    <source>
        <dbReference type="Proteomes" id="UP000320580"/>
    </source>
</evidence>
<keyword evidence="5" id="KW-0804">Transcription</keyword>
<proteinExistence type="inferred from homology"/>
<dbReference type="SUPFAM" id="SSF88946">
    <property type="entry name" value="Sigma2 domain of RNA polymerase sigma factors"/>
    <property type="match status" value="1"/>
</dbReference>
<dbReference type="GO" id="GO:0006352">
    <property type="term" value="P:DNA-templated transcription initiation"/>
    <property type="evidence" value="ECO:0007669"/>
    <property type="project" value="InterPro"/>
</dbReference>
<evidence type="ECO:0000256" key="5">
    <source>
        <dbReference type="ARBA" id="ARBA00023163"/>
    </source>
</evidence>
<dbReference type="InterPro" id="IPR036388">
    <property type="entry name" value="WH-like_DNA-bd_sf"/>
</dbReference>
<comment type="subunit">
    <text evidence="2">Interacts transiently with the RNA polymerase catalytic core formed by RpoA, RpoB, RpoC and RpoZ (2 alpha, 1 beta, 1 beta' and 1 omega subunit) to form the RNA polymerase holoenzyme that can initiate transcription.</text>
</comment>
<dbReference type="InterPro" id="IPR013325">
    <property type="entry name" value="RNA_pol_sigma_r2"/>
</dbReference>
<dbReference type="SUPFAM" id="SSF54427">
    <property type="entry name" value="NTF2-like"/>
    <property type="match status" value="1"/>
</dbReference>
<evidence type="ECO:0000259" key="6">
    <source>
        <dbReference type="Pfam" id="PF04542"/>
    </source>
</evidence>
<dbReference type="AlphaFoldDB" id="A0A5B8JD25"/>
<dbReference type="InterPro" id="IPR013249">
    <property type="entry name" value="RNA_pol_sigma70_r4_t2"/>
</dbReference>
<evidence type="ECO:0000256" key="1">
    <source>
        <dbReference type="ARBA" id="ARBA00010641"/>
    </source>
</evidence>
<sequence>MNENDLLAARFEEHLGRLRAVAYRMLGSTSEAEDAVQEAWLRVSRAGTDEVENLGGWLTTIVSRVCLTMLSSRARRQEDSLDVVRVPDPVISGPEGRGPEHEAELADSVGLALLVVLETLAPAERLAFVLHDLFAVPFDEIAPIVDRTPAATRQLASRARRRVQGTPAPDSDVHRQRAVVDAFLAAAREGDFEGLIAVLDPDVVVRSDWGALRPGEVIRGAEQAARNAVTYTRLAANTRPALINGTAGFVSMAPNGSPFSVMAFTIRNGKIAEIDALAGADRLATVDLTVLDA</sequence>
<dbReference type="Gene3D" id="3.10.450.50">
    <property type="match status" value="1"/>
</dbReference>
<dbReference type="InterPro" id="IPR052704">
    <property type="entry name" value="ECF_Sigma-70_Domain"/>
</dbReference>
<dbReference type="OrthoDB" id="3211555at2"/>
<dbReference type="Pfam" id="PF13474">
    <property type="entry name" value="SnoaL_3"/>
    <property type="match status" value="1"/>
</dbReference>
<evidence type="ECO:0000256" key="2">
    <source>
        <dbReference type="ARBA" id="ARBA00011344"/>
    </source>
</evidence>
<keyword evidence="10" id="KW-1185">Reference proteome</keyword>
<dbReference type="Pfam" id="PF04542">
    <property type="entry name" value="Sigma70_r2"/>
    <property type="match status" value="1"/>
</dbReference>
<dbReference type="InterPro" id="IPR014284">
    <property type="entry name" value="RNA_pol_sigma-70_dom"/>
</dbReference>
<dbReference type="NCBIfam" id="TIGR02937">
    <property type="entry name" value="sigma70-ECF"/>
    <property type="match status" value="1"/>
</dbReference>
<dbReference type="EMBL" id="CP042266">
    <property type="protein sequence ID" value="QDY77841.1"/>
    <property type="molecule type" value="Genomic_DNA"/>
</dbReference>
<accession>A0A5B8JD25</accession>
<dbReference type="Pfam" id="PF08281">
    <property type="entry name" value="Sigma70_r4_2"/>
    <property type="match status" value="1"/>
</dbReference>
<evidence type="ECO:0000313" key="9">
    <source>
        <dbReference type="EMBL" id="QDY77841.1"/>
    </source>
</evidence>
<dbReference type="PANTHER" id="PTHR30173:SF43">
    <property type="entry name" value="ECF RNA POLYMERASE SIGMA FACTOR SIGI-RELATED"/>
    <property type="match status" value="1"/>
</dbReference>
<keyword evidence="3" id="KW-0805">Transcription regulation</keyword>
<dbReference type="RefSeq" id="WP_146481163.1">
    <property type="nucleotide sequence ID" value="NZ_CP042266.1"/>
</dbReference>
<gene>
    <name evidence="9" type="ORF">FQU76_16530</name>
</gene>
<name>A0A5B8JD25_9ACTN</name>
<feature type="domain" description="RNA polymerase sigma-70 region 2" evidence="6">
    <location>
        <begin position="11"/>
        <end position="76"/>
    </location>
</feature>
<organism evidence="9 10">
    <name type="scientific">Streptomyces qinzhouensis</name>
    <dbReference type="NCBI Taxonomy" id="2599401"/>
    <lineage>
        <taxon>Bacteria</taxon>
        <taxon>Bacillati</taxon>
        <taxon>Actinomycetota</taxon>
        <taxon>Actinomycetes</taxon>
        <taxon>Kitasatosporales</taxon>
        <taxon>Streptomycetaceae</taxon>
        <taxon>Streptomyces</taxon>
    </lineage>
</organism>
<dbReference type="Gene3D" id="1.10.10.10">
    <property type="entry name" value="Winged helix-like DNA-binding domain superfamily/Winged helix DNA-binding domain"/>
    <property type="match status" value="1"/>
</dbReference>